<evidence type="ECO:0000256" key="1">
    <source>
        <dbReference type="SAM" id="MobiDB-lite"/>
    </source>
</evidence>
<accession>A0AAE3FU84</accession>
<evidence type="ECO:0000313" key="2">
    <source>
        <dbReference type="EMBL" id="MCL9815737.1"/>
    </source>
</evidence>
<dbReference type="AlphaFoldDB" id="A0AAE3FU84"/>
<protein>
    <recommendedName>
        <fullName evidence="4">Zinc finger protein 330-like protein</fullName>
    </recommendedName>
</protein>
<organism evidence="2 3">
    <name type="scientific">Natronocalculus amylovorans</name>
    <dbReference type="NCBI Taxonomy" id="2917812"/>
    <lineage>
        <taxon>Archaea</taxon>
        <taxon>Methanobacteriati</taxon>
        <taxon>Methanobacteriota</taxon>
        <taxon>Stenosarchaea group</taxon>
        <taxon>Halobacteria</taxon>
        <taxon>Halobacteriales</taxon>
        <taxon>Haloferacaceae</taxon>
        <taxon>Natronocalculus</taxon>
    </lineage>
</organism>
<feature type="compositionally biased region" description="Basic and acidic residues" evidence="1">
    <location>
        <begin position="19"/>
        <end position="30"/>
    </location>
</feature>
<gene>
    <name evidence="2" type="ORF">AArcSt2_02170</name>
</gene>
<evidence type="ECO:0000313" key="3">
    <source>
        <dbReference type="Proteomes" id="UP001203207"/>
    </source>
</evidence>
<feature type="region of interest" description="Disordered" evidence="1">
    <location>
        <begin position="1"/>
        <end position="60"/>
    </location>
</feature>
<dbReference type="RefSeq" id="WP_174651918.1">
    <property type="nucleotide sequence ID" value="NZ_JAKRVX010000001.1"/>
</dbReference>
<sequence length="60" mass="6787">MTMPDTKSGRERKGRNKRAQLESRLNKQELKTLGADDEPPEPEADDLGSEFLTDPDELDD</sequence>
<comment type="caution">
    <text evidence="2">The sequence shown here is derived from an EMBL/GenBank/DDBJ whole genome shotgun (WGS) entry which is preliminary data.</text>
</comment>
<dbReference type="EMBL" id="JAKRVX010000001">
    <property type="protein sequence ID" value="MCL9815737.1"/>
    <property type="molecule type" value="Genomic_DNA"/>
</dbReference>
<dbReference type="Pfam" id="PF26396">
    <property type="entry name" value="HacaP"/>
    <property type="match status" value="1"/>
</dbReference>
<feature type="compositionally biased region" description="Acidic residues" evidence="1">
    <location>
        <begin position="35"/>
        <end position="60"/>
    </location>
</feature>
<keyword evidence="3" id="KW-1185">Reference proteome</keyword>
<reference evidence="2" key="1">
    <citation type="journal article" date="2022" name="Syst. Appl. Microbiol.">
        <title>Natronocalculus amylovorans gen. nov., sp. nov., and Natranaeroarchaeum aerophilus sp. nov., dominant culturable amylolytic natronoarchaea from hypersaline soda lakes in southwestern Siberia.</title>
        <authorList>
            <person name="Sorokin D.Y."/>
            <person name="Elcheninov A.G."/>
            <person name="Khizhniak T.V."/>
            <person name="Koenen M."/>
            <person name="Bale N.J."/>
            <person name="Damste J.S.S."/>
            <person name="Kublanov I.V."/>
        </authorList>
    </citation>
    <scope>NUCLEOTIDE SEQUENCE</scope>
    <source>
        <strain evidence="2">AArc-St2</strain>
    </source>
</reference>
<dbReference type="InterPro" id="IPR058858">
    <property type="entry name" value="HacaP"/>
</dbReference>
<evidence type="ECO:0008006" key="4">
    <source>
        <dbReference type="Google" id="ProtNLM"/>
    </source>
</evidence>
<reference evidence="2" key="2">
    <citation type="submission" date="2022-02" db="EMBL/GenBank/DDBJ databases">
        <authorList>
            <person name="Elcheninov A.G."/>
            <person name="Sorokin D.Y."/>
            <person name="Kublanov I.V."/>
        </authorList>
    </citation>
    <scope>NUCLEOTIDE SEQUENCE</scope>
    <source>
        <strain evidence="2">AArc-St2</strain>
    </source>
</reference>
<dbReference type="Proteomes" id="UP001203207">
    <property type="component" value="Unassembled WGS sequence"/>
</dbReference>
<proteinExistence type="predicted"/>
<name>A0AAE3FU84_9EURY</name>